<dbReference type="AlphaFoldDB" id="A0A9D4KSQ6"/>
<accession>A0A9D4KSQ6</accession>
<gene>
    <name evidence="1" type="ORF">DPMN_087624</name>
</gene>
<reference evidence="1" key="1">
    <citation type="journal article" date="2019" name="bioRxiv">
        <title>The Genome of the Zebra Mussel, Dreissena polymorpha: A Resource for Invasive Species Research.</title>
        <authorList>
            <person name="McCartney M.A."/>
            <person name="Auch B."/>
            <person name="Kono T."/>
            <person name="Mallez S."/>
            <person name="Zhang Y."/>
            <person name="Obille A."/>
            <person name="Becker A."/>
            <person name="Abrahante J.E."/>
            <person name="Garbe J."/>
            <person name="Badalamenti J.P."/>
            <person name="Herman A."/>
            <person name="Mangelson H."/>
            <person name="Liachko I."/>
            <person name="Sullivan S."/>
            <person name="Sone E.D."/>
            <person name="Koren S."/>
            <person name="Silverstein K.A.T."/>
            <person name="Beckman K.B."/>
            <person name="Gohl D.M."/>
        </authorList>
    </citation>
    <scope>NUCLEOTIDE SEQUENCE</scope>
    <source>
        <strain evidence="1">Duluth1</strain>
        <tissue evidence="1">Whole animal</tissue>
    </source>
</reference>
<evidence type="ECO:0000313" key="1">
    <source>
        <dbReference type="EMBL" id="KAH3845345.1"/>
    </source>
</evidence>
<organism evidence="1 2">
    <name type="scientific">Dreissena polymorpha</name>
    <name type="common">Zebra mussel</name>
    <name type="synonym">Mytilus polymorpha</name>
    <dbReference type="NCBI Taxonomy" id="45954"/>
    <lineage>
        <taxon>Eukaryota</taxon>
        <taxon>Metazoa</taxon>
        <taxon>Spiralia</taxon>
        <taxon>Lophotrochozoa</taxon>
        <taxon>Mollusca</taxon>
        <taxon>Bivalvia</taxon>
        <taxon>Autobranchia</taxon>
        <taxon>Heteroconchia</taxon>
        <taxon>Euheterodonta</taxon>
        <taxon>Imparidentia</taxon>
        <taxon>Neoheterodontei</taxon>
        <taxon>Myida</taxon>
        <taxon>Dreissenoidea</taxon>
        <taxon>Dreissenidae</taxon>
        <taxon>Dreissena</taxon>
    </lineage>
</organism>
<sequence>MSCGTSIIFIGPLSRNPGLHLCSSFAPSVLYAAPLLRQSLFRPYSETTIHIRTITIPLGDLFKFLESRGMTVLAGLTEPPEEVSLSDLSQTI</sequence>
<keyword evidence="2" id="KW-1185">Reference proteome</keyword>
<proteinExistence type="predicted"/>
<name>A0A9D4KSQ6_DREPO</name>
<dbReference type="EMBL" id="JAIWYP010000003">
    <property type="protein sequence ID" value="KAH3845345.1"/>
    <property type="molecule type" value="Genomic_DNA"/>
</dbReference>
<comment type="caution">
    <text evidence="1">The sequence shown here is derived from an EMBL/GenBank/DDBJ whole genome shotgun (WGS) entry which is preliminary data.</text>
</comment>
<reference evidence="1" key="2">
    <citation type="submission" date="2020-11" db="EMBL/GenBank/DDBJ databases">
        <authorList>
            <person name="McCartney M.A."/>
            <person name="Auch B."/>
            <person name="Kono T."/>
            <person name="Mallez S."/>
            <person name="Becker A."/>
            <person name="Gohl D.M."/>
            <person name="Silverstein K.A.T."/>
            <person name="Koren S."/>
            <person name="Bechman K.B."/>
            <person name="Herman A."/>
            <person name="Abrahante J.E."/>
            <person name="Garbe J."/>
        </authorList>
    </citation>
    <scope>NUCLEOTIDE SEQUENCE</scope>
    <source>
        <strain evidence="1">Duluth1</strain>
        <tissue evidence="1">Whole animal</tissue>
    </source>
</reference>
<evidence type="ECO:0000313" key="2">
    <source>
        <dbReference type="Proteomes" id="UP000828390"/>
    </source>
</evidence>
<dbReference type="Proteomes" id="UP000828390">
    <property type="component" value="Unassembled WGS sequence"/>
</dbReference>
<protein>
    <submittedName>
        <fullName evidence="1">Uncharacterized protein</fullName>
    </submittedName>
</protein>